<accession>A0A8J4FLS9</accession>
<dbReference type="InterPro" id="IPR012337">
    <property type="entry name" value="RNaseH-like_sf"/>
</dbReference>
<dbReference type="InterPro" id="IPR036397">
    <property type="entry name" value="RNaseH_sf"/>
</dbReference>
<comment type="caution">
    <text evidence="3">The sequence shown here is derived from an EMBL/GenBank/DDBJ whole genome shotgun (WGS) entry which is preliminary data.</text>
</comment>
<dbReference type="EMBL" id="BNCQ01000045">
    <property type="protein sequence ID" value="GIM12890.1"/>
    <property type="molecule type" value="Genomic_DNA"/>
</dbReference>
<gene>
    <name evidence="3" type="ORF">Vretifemale_9634</name>
    <name evidence="4" type="ORF">Vretimale_16122</name>
</gene>
<feature type="compositionally biased region" description="Low complexity" evidence="2">
    <location>
        <begin position="13"/>
        <end position="33"/>
    </location>
</feature>
<proteinExistence type="inferred from homology"/>
<dbReference type="InterPro" id="IPR006941">
    <property type="entry name" value="RNase_CAF1"/>
</dbReference>
<dbReference type="Pfam" id="PF04857">
    <property type="entry name" value="CAF1"/>
    <property type="match status" value="1"/>
</dbReference>
<dbReference type="Gene3D" id="3.30.1370.50">
    <property type="entry name" value="R3H-like domain"/>
    <property type="match status" value="1"/>
</dbReference>
<keyword evidence="5" id="KW-1185">Reference proteome</keyword>
<dbReference type="Proteomes" id="UP000747110">
    <property type="component" value="Unassembled WGS sequence"/>
</dbReference>
<dbReference type="InterPro" id="IPR051181">
    <property type="entry name" value="CAF1_poly(A)_ribonucleases"/>
</dbReference>
<evidence type="ECO:0000256" key="2">
    <source>
        <dbReference type="SAM" id="MobiDB-lite"/>
    </source>
</evidence>
<dbReference type="Gene3D" id="3.30.70.330">
    <property type="match status" value="1"/>
</dbReference>
<dbReference type="GO" id="GO:0000175">
    <property type="term" value="F:3'-5'-RNA exonuclease activity"/>
    <property type="evidence" value="ECO:0007669"/>
    <property type="project" value="TreeGrafter"/>
</dbReference>
<dbReference type="Gene3D" id="3.30.420.10">
    <property type="entry name" value="Ribonuclease H-like superfamily/Ribonuclease H"/>
    <property type="match status" value="2"/>
</dbReference>
<comment type="similarity">
    <text evidence="1">Belongs to the CAF1 family.</text>
</comment>
<dbReference type="InterPro" id="IPR012677">
    <property type="entry name" value="Nucleotide-bd_a/b_plait_sf"/>
</dbReference>
<protein>
    <submittedName>
        <fullName evidence="3">Uncharacterized protein</fullName>
    </submittedName>
</protein>
<dbReference type="EMBL" id="BNCP01000019">
    <property type="protein sequence ID" value="GIL80438.1"/>
    <property type="molecule type" value="Genomic_DNA"/>
</dbReference>
<dbReference type="PANTHER" id="PTHR15092">
    <property type="entry name" value="POLY A -SPECIFIC RIBONUCLEASE/TARGET OF EGR1, MEMBER 1"/>
    <property type="match status" value="1"/>
</dbReference>
<dbReference type="OrthoDB" id="1432093at2759"/>
<reference evidence="3" key="1">
    <citation type="journal article" date="2021" name="Proc. Natl. Acad. Sci. U.S.A.">
        <title>Three genomes in the algal genus Volvox reveal the fate of a haploid sex-determining region after a transition to homothallism.</title>
        <authorList>
            <person name="Yamamoto K."/>
            <person name="Hamaji T."/>
            <person name="Kawai-Toyooka H."/>
            <person name="Matsuzaki R."/>
            <person name="Takahashi F."/>
            <person name="Nishimura Y."/>
            <person name="Kawachi M."/>
            <person name="Noguchi H."/>
            <person name="Minakuchi Y."/>
            <person name="Umen J.G."/>
            <person name="Toyoda A."/>
            <person name="Nozaki H."/>
        </authorList>
    </citation>
    <scope>NUCLEOTIDE SEQUENCE</scope>
    <source>
        <strain evidence="4">NIES-3785</strain>
        <strain evidence="3">NIES-3786</strain>
    </source>
</reference>
<dbReference type="SUPFAM" id="SSF82708">
    <property type="entry name" value="R3H domain"/>
    <property type="match status" value="1"/>
</dbReference>
<sequence>MVPPAVTRWPQRGSPAAEGVSSGSEASAAAGSAQTADARNMATCPGDPFKMDLRELAASFDGGGSAATFTDGKAAPDVDVTRHNFEVMLPIVRRYLAACDFFAFDCEMTGLFLEGQNHNFLDDMEDRYARIARAAQSFVINQFGLSCFQRQEEPGPGGETMYLAATFNFYLFPRSAKGGAYVASRRFMCDAESLSFLASQGFDFNRCIYDGVPFIPVKQRDEMLRQLDRDTNTVLGGGEGPRHDVELTKPEDQMFVQELVESVREWLASGSTEPLDLPAVNGYLRLLTYQALARPEHFGGPLGGGPDWHPGFAVKKVYDERNCTRVRLVRCASVAEAAALEAADREGRRGAVTTAAGFAAVWEAIRECGRPGVGHNCLFDVAYSIAQFGEVQLPRTWDGFKHVTAFWFRGGLFDTKHICRQLPDLLGSETSLTTMFSSLIPQNLGPPGTVLLQGAGQVSIKHARGFEKYLAVAGGELAHEAGYDALMTGSVFAALEAVMAVSNKKGHDQDPELVEKAEGSTVLPPPYASMEPYMWRLNVTRSDLPYALLRPIVPGDPTSQEPVPERPLVFHLGTLRHGVRANDIHLAFEEAGLGKVRITFLPGNNAFVELETEAAVARLHMEGALGEKALFAEVLPYAQYKARKDEILLAAGTWAHPGHGSVYEGSHGDVSGTPNTRAAATAKPVDATTLNDCLGNNVTEIPATSRFVKRARLEVDEVKPTMEGGEVG</sequence>
<organism evidence="3 5">
    <name type="scientific">Volvox reticuliferus</name>
    <dbReference type="NCBI Taxonomy" id="1737510"/>
    <lineage>
        <taxon>Eukaryota</taxon>
        <taxon>Viridiplantae</taxon>
        <taxon>Chlorophyta</taxon>
        <taxon>core chlorophytes</taxon>
        <taxon>Chlorophyceae</taxon>
        <taxon>CS clade</taxon>
        <taxon>Chlamydomonadales</taxon>
        <taxon>Volvocaceae</taxon>
        <taxon>Volvox</taxon>
    </lineage>
</organism>
<dbReference type="InterPro" id="IPR036867">
    <property type="entry name" value="R3H_dom_sf"/>
</dbReference>
<dbReference type="AlphaFoldDB" id="A0A8J4FLS9"/>
<dbReference type="PANTHER" id="PTHR15092:SF47">
    <property type="entry name" value="POLY(A)-SPECIFIC EXORIBONUCLEASE PARN"/>
    <property type="match status" value="1"/>
</dbReference>
<feature type="region of interest" description="Disordered" evidence="2">
    <location>
        <begin position="1"/>
        <end position="41"/>
    </location>
</feature>
<dbReference type="SUPFAM" id="SSF53098">
    <property type="entry name" value="Ribonuclease H-like"/>
    <property type="match status" value="1"/>
</dbReference>
<dbReference type="Proteomes" id="UP000722791">
    <property type="component" value="Unassembled WGS sequence"/>
</dbReference>
<evidence type="ECO:0000313" key="4">
    <source>
        <dbReference type="EMBL" id="GIM12890.1"/>
    </source>
</evidence>
<evidence type="ECO:0000313" key="5">
    <source>
        <dbReference type="Proteomes" id="UP000747110"/>
    </source>
</evidence>
<evidence type="ECO:0000256" key="1">
    <source>
        <dbReference type="ARBA" id="ARBA00008372"/>
    </source>
</evidence>
<name>A0A8J4FLS9_9CHLO</name>
<dbReference type="GO" id="GO:0003723">
    <property type="term" value="F:RNA binding"/>
    <property type="evidence" value="ECO:0007669"/>
    <property type="project" value="TreeGrafter"/>
</dbReference>
<evidence type="ECO:0000313" key="3">
    <source>
        <dbReference type="EMBL" id="GIL80438.1"/>
    </source>
</evidence>